<accession>A0ABV0GUM9</accession>
<dbReference type="PROSITE" id="PS00622">
    <property type="entry name" value="HTH_LUXR_1"/>
    <property type="match status" value="1"/>
</dbReference>
<feature type="domain" description="HTH luxR-type" evidence="4">
    <location>
        <begin position="256"/>
        <end position="321"/>
    </location>
</feature>
<dbReference type="Pfam" id="PF00196">
    <property type="entry name" value="GerE"/>
    <property type="match status" value="1"/>
</dbReference>
<dbReference type="CDD" id="cd06170">
    <property type="entry name" value="LuxR_C_like"/>
    <property type="match status" value="1"/>
</dbReference>
<evidence type="ECO:0000256" key="1">
    <source>
        <dbReference type="ARBA" id="ARBA00023015"/>
    </source>
</evidence>
<dbReference type="RefSeq" id="WP_026539743.1">
    <property type="nucleotide sequence ID" value="NZ_JBBMFV010000004.1"/>
</dbReference>
<keyword evidence="6" id="KW-1185">Reference proteome</keyword>
<dbReference type="PANTHER" id="PTHR44688">
    <property type="entry name" value="DNA-BINDING TRANSCRIPTIONAL ACTIVATOR DEVR_DOSR"/>
    <property type="match status" value="1"/>
</dbReference>
<evidence type="ECO:0000259" key="4">
    <source>
        <dbReference type="PROSITE" id="PS50043"/>
    </source>
</evidence>
<gene>
    <name evidence="5" type="ORF">V3C41_13875</name>
</gene>
<dbReference type="EMBL" id="JBBMFV010000004">
    <property type="protein sequence ID" value="MEO3942164.1"/>
    <property type="molecule type" value="Genomic_DNA"/>
</dbReference>
<evidence type="ECO:0000313" key="5">
    <source>
        <dbReference type="EMBL" id="MEO3942164.1"/>
    </source>
</evidence>
<dbReference type="SMART" id="SM00421">
    <property type="entry name" value="HTH_LUXR"/>
    <property type="match status" value="1"/>
</dbReference>
<dbReference type="InterPro" id="IPR036388">
    <property type="entry name" value="WH-like_DNA-bd_sf"/>
</dbReference>
<keyword evidence="2" id="KW-0238">DNA-binding</keyword>
<evidence type="ECO:0000256" key="2">
    <source>
        <dbReference type="ARBA" id="ARBA00023125"/>
    </source>
</evidence>
<dbReference type="Proteomes" id="UP001448614">
    <property type="component" value="Unassembled WGS sequence"/>
</dbReference>
<protein>
    <submittedName>
        <fullName evidence="5">LuxR C-terminal-related transcriptional regulator</fullName>
    </submittedName>
</protein>
<evidence type="ECO:0000313" key="6">
    <source>
        <dbReference type="Proteomes" id="UP001448614"/>
    </source>
</evidence>
<proteinExistence type="predicted"/>
<reference evidence="5 6" key="1">
    <citation type="journal article" date="2024" name="Appl. Microbiol. Biotechnol.">
        <title>Biosynthetic gene clusters with biotechnological applications in novel Antarctic isolates from Actinomycetota.</title>
        <authorList>
            <person name="Bruna P."/>
            <person name="Nunez-Montero K."/>
            <person name="Contreras M.J."/>
            <person name="Leal K."/>
            <person name="Garcia M."/>
            <person name="Abanto M."/>
            <person name="Barrientos L."/>
        </authorList>
    </citation>
    <scope>NUCLEOTIDE SEQUENCE [LARGE SCALE GENOMIC DNA]</scope>
    <source>
        <strain evidence="5 6">Se16.17</strain>
    </source>
</reference>
<evidence type="ECO:0000256" key="3">
    <source>
        <dbReference type="ARBA" id="ARBA00023163"/>
    </source>
</evidence>
<comment type="caution">
    <text evidence="5">The sequence shown here is derived from an EMBL/GenBank/DDBJ whole genome shotgun (WGS) entry which is preliminary data.</text>
</comment>
<organism evidence="5 6">
    <name type="scientific">Paenarthrobacter nicotinovorans</name>
    <name type="common">Arthrobacter nicotinovorans</name>
    <dbReference type="NCBI Taxonomy" id="29320"/>
    <lineage>
        <taxon>Bacteria</taxon>
        <taxon>Bacillati</taxon>
        <taxon>Actinomycetota</taxon>
        <taxon>Actinomycetes</taxon>
        <taxon>Micrococcales</taxon>
        <taxon>Micrococcaceae</taxon>
        <taxon>Paenarthrobacter</taxon>
    </lineage>
</organism>
<dbReference type="InterPro" id="IPR016032">
    <property type="entry name" value="Sig_transdc_resp-reg_C-effctor"/>
</dbReference>
<dbReference type="InterPro" id="IPR000792">
    <property type="entry name" value="Tscrpt_reg_LuxR_C"/>
</dbReference>
<dbReference type="SUPFAM" id="SSF46894">
    <property type="entry name" value="C-terminal effector domain of the bipartite response regulators"/>
    <property type="match status" value="1"/>
</dbReference>
<dbReference type="PANTHER" id="PTHR44688:SF16">
    <property type="entry name" value="DNA-BINDING TRANSCRIPTIONAL ACTIVATOR DEVR_DOSR"/>
    <property type="match status" value="1"/>
</dbReference>
<dbReference type="PROSITE" id="PS50043">
    <property type="entry name" value="HTH_LUXR_2"/>
    <property type="match status" value="1"/>
</dbReference>
<sequence length="336" mass="36186">MVSGKSHILLRAAFAAGAAQYQRDGADEILHVLADGTKHDAAALIFWNRVLSKHDVLANNGYQPETLTALGDPYASTKAHRKLLKLHQPLRIDDLNYDYRGTQLYRNVLAPAGFADGMSACLISDDGQYAGMLHLSASHFHGFDDDARDLIGALSPIVAELCRKQSSGYPILRLPEDCKAALFDGQDGPRPVISREMSAVVFDTHFKDFASNFLAGPAATVSGLWTSERGTVALEITRTAGVASGKGDVALIVETPMELPFGLTTREAEVTDRIAWGRSNQQIASELGISIRTVTTHVENILVKMAQESRSGVAAAAISAGIRRLDSHSTHPVTIN</sequence>
<name>A0ABV0GUM9_PAENI</name>
<keyword evidence="3" id="KW-0804">Transcription</keyword>
<keyword evidence="1" id="KW-0805">Transcription regulation</keyword>
<dbReference type="PRINTS" id="PR00038">
    <property type="entry name" value="HTHLUXR"/>
</dbReference>
<dbReference type="Gene3D" id="1.10.10.10">
    <property type="entry name" value="Winged helix-like DNA-binding domain superfamily/Winged helix DNA-binding domain"/>
    <property type="match status" value="1"/>
</dbReference>